<name>A0A9P5C2K9_9PLEO</name>
<evidence type="ECO:0000256" key="4">
    <source>
        <dbReference type="SAM" id="MobiDB-lite"/>
    </source>
</evidence>
<evidence type="ECO:0000256" key="2">
    <source>
        <dbReference type="ARBA" id="ARBA00023043"/>
    </source>
</evidence>
<reference evidence="5" key="1">
    <citation type="submission" date="2019-04" db="EMBL/GenBank/DDBJ databases">
        <title>Sequencing of skin fungus with MAO and IRED activity.</title>
        <authorList>
            <person name="Marsaioli A.J."/>
            <person name="Bonatto J.M.C."/>
            <person name="Reis Junior O."/>
        </authorList>
    </citation>
    <scope>NUCLEOTIDE SEQUENCE</scope>
    <source>
        <strain evidence="5">28M1</strain>
    </source>
</reference>
<proteinExistence type="predicted"/>
<feature type="repeat" description="ANK" evidence="3">
    <location>
        <begin position="221"/>
        <end position="245"/>
    </location>
</feature>
<feature type="repeat" description="ANK" evidence="3">
    <location>
        <begin position="182"/>
        <end position="204"/>
    </location>
</feature>
<dbReference type="SMART" id="SM00248">
    <property type="entry name" value="ANK"/>
    <property type="match status" value="6"/>
</dbReference>
<evidence type="ECO:0000256" key="3">
    <source>
        <dbReference type="PROSITE-ProRule" id="PRU00023"/>
    </source>
</evidence>
<dbReference type="SUPFAM" id="SSF48403">
    <property type="entry name" value="Ankyrin repeat"/>
    <property type="match status" value="1"/>
</dbReference>
<keyword evidence="1" id="KW-0677">Repeat</keyword>
<dbReference type="InterPro" id="IPR036770">
    <property type="entry name" value="Ankyrin_rpt-contain_sf"/>
</dbReference>
<evidence type="ECO:0000256" key="1">
    <source>
        <dbReference type="ARBA" id="ARBA00022737"/>
    </source>
</evidence>
<dbReference type="Proteomes" id="UP000758155">
    <property type="component" value="Unassembled WGS sequence"/>
</dbReference>
<dbReference type="InterPro" id="IPR002110">
    <property type="entry name" value="Ankyrin_rpt"/>
</dbReference>
<accession>A0A9P5C2K9</accession>
<dbReference type="PANTHER" id="PTHR24166:SF48">
    <property type="entry name" value="PROTEIN VAPYRIN"/>
    <property type="match status" value="1"/>
</dbReference>
<dbReference type="InterPro" id="IPR050889">
    <property type="entry name" value="Dendritic_Spine_Reg/Scaffold"/>
</dbReference>
<dbReference type="OrthoDB" id="3792114at2759"/>
<keyword evidence="2 3" id="KW-0040">ANK repeat</keyword>
<gene>
    <name evidence="5" type="ORF">E8E12_008810</name>
</gene>
<evidence type="ECO:0000313" key="5">
    <source>
        <dbReference type="EMBL" id="KAF3041953.1"/>
    </source>
</evidence>
<organism evidence="5 6">
    <name type="scientific">Didymella heteroderae</name>
    <dbReference type="NCBI Taxonomy" id="1769908"/>
    <lineage>
        <taxon>Eukaryota</taxon>
        <taxon>Fungi</taxon>
        <taxon>Dikarya</taxon>
        <taxon>Ascomycota</taxon>
        <taxon>Pezizomycotina</taxon>
        <taxon>Dothideomycetes</taxon>
        <taxon>Pleosporomycetidae</taxon>
        <taxon>Pleosporales</taxon>
        <taxon>Pleosporineae</taxon>
        <taxon>Didymellaceae</taxon>
        <taxon>Didymella</taxon>
    </lineage>
</organism>
<sequence>MENHKRRTPLFNAATGGNSDVILILLRAGGTVARFERSVHGTGSTSPAFVDYIVAIGYLHLVQELLDLDTSQLGINREGKAAALAAAAAKIGQIPILQSLSVSDQKAFNPYRKTQPIYFAVLHGHVEAVRTMMAPTGISGNLSPAPKLLPYLVRRAAQRGHLSILKLMLESSPSVVNCQNHRGYSALHLATLNGHLQSVQYLLSCPKINTCLQGRRHRRTTENTALHLAAQSGHTSIIQALLDHGGIGVAQKGRNEETALLAAFWGNHLDAVRILLTSGACSLELQETCLDTTSINTVAQSLLRTGLLKYTDTSGFSRYDYSYGKSLLYLAAESGDVELARYFLLHENFDPVHFTRKVDISNSSWNTETAQQAAQRKGHQEVAELIEAHRAKHASNTLPNPPPSWQPLSIHQKHSNESSEQGPGVFDHSLQPDFGFDFDMGAEGFDFDFDEFLHDEQHVTTGIQQSWMDTVMTA</sequence>
<dbReference type="PROSITE" id="PS50297">
    <property type="entry name" value="ANK_REP_REGION"/>
    <property type="match status" value="2"/>
</dbReference>
<dbReference type="Pfam" id="PF12796">
    <property type="entry name" value="Ank_2"/>
    <property type="match status" value="1"/>
</dbReference>
<dbReference type="PROSITE" id="PS50088">
    <property type="entry name" value="ANK_REPEAT"/>
    <property type="match status" value="2"/>
</dbReference>
<feature type="region of interest" description="Disordered" evidence="4">
    <location>
        <begin position="392"/>
        <end position="426"/>
    </location>
</feature>
<dbReference type="Gene3D" id="1.25.40.20">
    <property type="entry name" value="Ankyrin repeat-containing domain"/>
    <property type="match status" value="3"/>
</dbReference>
<comment type="caution">
    <text evidence="5">The sequence shown here is derived from an EMBL/GenBank/DDBJ whole genome shotgun (WGS) entry which is preliminary data.</text>
</comment>
<keyword evidence="6" id="KW-1185">Reference proteome</keyword>
<dbReference type="PANTHER" id="PTHR24166">
    <property type="entry name" value="ROLLING PEBBLES, ISOFORM B"/>
    <property type="match status" value="1"/>
</dbReference>
<evidence type="ECO:0000313" key="6">
    <source>
        <dbReference type="Proteomes" id="UP000758155"/>
    </source>
</evidence>
<dbReference type="Pfam" id="PF13637">
    <property type="entry name" value="Ank_4"/>
    <property type="match status" value="1"/>
</dbReference>
<protein>
    <submittedName>
        <fullName evidence="5">Uncharacterized protein</fullName>
    </submittedName>
</protein>
<dbReference type="EMBL" id="SWKV01000018">
    <property type="protein sequence ID" value="KAF3041953.1"/>
    <property type="molecule type" value="Genomic_DNA"/>
</dbReference>
<dbReference type="AlphaFoldDB" id="A0A9P5C2K9"/>